<keyword evidence="1" id="KW-0472">Membrane</keyword>
<dbReference type="Proteomes" id="UP000008553">
    <property type="component" value="Unassembled WGS sequence"/>
</dbReference>
<evidence type="ECO:0000313" key="2">
    <source>
        <dbReference type="EMBL" id="EAA15395.1"/>
    </source>
</evidence>
<comment type="caution">
    <text evidence="2">The sequence shown here is derived from an EMBL/GenBank/DDBJ whole genome shotgun (WGS) entry which is preliminary data.</text>
</comment>
<dbReference type="PaxDb" id="73239-Q7RII0"/>
<accession>Q7RII0</accession>
<sequence>YRCILESRSCRQLFQMNLIIIYTMIYNNIILLGY</sequence>
<keyword evidence="1" id="KW-0812">Transmembrane</keyword>
<proteinExistence type="predicted"/>
<feature type="non-terminal residue" evidence="2">
    <location>
        <position position="1"/>
    </location>
</feature>
<feature type="transmembrane region" description="Helical" evidence="1">
    <location>
        <begin position="12"/>
        <end position="32"/>
    </location>
</feature>
<protein>
    <submittedName>
        <fullName evidence="2">Uncharacterized protein</fullName>
    </submittedName>
</protein>
<keyword evidence="3" id="KW-1185">Reference proteome</keyword>
<dbReference type="InParanoid" id="Q7RII0"/>
<keyword evidence="1" id="KW-1133">Transmembrane helix</keyword>
<organism evidence="2 3">
    <name type="scientific">Plasmodium yoelii yoelii</name>
    <dbReference type="NCBI Taxonomy" id="73239"/>
    <lineage>
        <taxon>Eukaryota</taxon>
        <taxon>Sar</taxon>
        <taxon>Alveolata</taxon>
        <taxon>Apicomplexa</taxon>
        <taxon>Aconoidasida</taxon>
        <taxon>Haemosporida</taxon>
        <taxon>Plasmodiidae</taxon>
        <taxon>Plasmodium</taxon>
        <taxon>Plasmodium (Vinckeia)</taxon>
    </lineage>
</organism>
<gene>
    <name evidence="2" type="ORF">PY03643</name>
</gene>
<evidence type="ECO:0000313" key="3">
    <source>
        <dbReference type="Proteomes" id="UP000008553"/>
    </source>
</evidence>
<dbReference type="AlphaFoldDB" id="Q7RII0"/>
<evidence type="ECO:0000256" key="1">
    <source>
        <dbReference type="SAM" id="Phobius"/>
    </source>
</evidence>
<name>Q7RII0_PLAYO</name>
<dbReference type="EMBL" id="AABL01001069">
    <property type="protein sequence ID" value="EAA15395.1"/>
    <property type="molecule type" value="Genomic_DNA"/>
</dbReference>
<reference evidence="2 3" key="1">
    <citation type="journal article" date="2002" name="Nature">
        <title>Genome sequence and comparative analysis of the model rodent malaria parasite Plasmodium yoelii yoelii.</title>
        <authorList>
            <person name="Carlton J.M."/>
            <person name="Angiuoli S.V."/>
            <person name="Suh B.B."/>
            <person name="Kooij T.W."/>
            <person name="Pertea M."/>
            <person name="Silva J.C."/>
            <person name="Ermolaeva M.D."/>
            <person name="Allen J.E."/>
            <person name="Selengut J.D."/>
            <person name="Koo H.L."/>
            <person name="Peterson J.D."/>
            <person name="Pop M."/>
            <person name="Kosack D.S."/>
            <person name="Shumway M.F."/>
            <person name="Bidwell S.L."/>
            <person name="Shallom S.J."/>
            <person name="van Aken S.E."/>
            <person name="Riedmuller S.B."/>
            <person name="Feldblyum T.V."/>
            <person name="Cho J.K."/>
            <person name="Quackenbush J."/>
            <person name="Sedegah M."/>
            <person name="Shoaibi A."/>
            <person name="Cummings L.M."/>
            <person name="Florens L."/>
            <person name="Yates J.R."/>
            <person name="Raine J.D."/>
            <person name="Sinden R.E."/>
            <person name="Harris M.A."/>
            <person name="Cunningham D.A."/>
            <person name="Preiser P.R."/>
            <person name="Bergman L.W."/>
            <person name="Vaidya A.B."/>
            <person name="van Lin L.H."/>
            <person name="Janse C.J."/>
            <person name="Waters A.P."/>
            <person name="Smith H.O."/>
            <person name="White O.R."/>
            <person name="Salzberg S.L."/>
            <person name="Venter J.C."/>
            <person name="Fraser C.M."/>
            <person name="Hoffman S.L."/>
            <person name="Gardner M.J."/>
            <person name="Carucci D.J."/>
        </authorList>
    </citation>
    <scope>NUCLEOTIDE SEQUENCE [LARGE SCALE GENOMIC DNA]</scope>
    <source>
        <strain evidence="2 3">17XNL</strain>
    </source>
</reference>